<feature type="transmembrane region" description="Helical" evidence="9">
    <location>
        <begin position="424"/>
        <end position="446"/>
    </location>
</feature>
<protein>
    <submittedName>
        <fullName evidence="12">ABC transporter G family member 22-like</fullName>
    </submittedName>
</protein>
<name>A0A8B8BXC0_CRAVI</name>
<evidence type="ECO:0000256" key="9">
    <source>
        <dbReference type="SAM" id="Phobius"/>
    </source>
</evidence>
<keyword evidence="5" id="KW-0547">Nucleotide-binding</keyword>
<dbReference type="PANTHER" id="PTHR48041:SF63">
    <property type="entry name" value="EARLY GENE AT 23, ISOFORM C"/>
    <property type="match status" value="1"/>
</dbReference>
<keyword evidence="11" id="KW-1185">Reference proteome</keyword>
<dbReference type="InterPro" id="IPR013525">
    <property type="entry name" value="ABC2_TM"/>
</dbReference>
<dbReference type="GO" id="GO:0140359">
    <property type="term" value="F:ABC-type transporter activity"/>
    <property type="evidence" value="ECO:0007669"/>
    <property type="project" value="InterPro"/>
</dbReference>
<dbReference type="Pfam" id="PF01061">
    <property type="entry name" value="ABC2_membrane"/>
    <property type="match status" value="1"/>
</dbReference>
<dbReference type="AlphaFoldDB" id="A0A8B8BXC0"/>
<evidence type="ECO:0000256" key="6">
    <source>
        <dbReference type="ARBA" id="ARBA00022840"/>
    </source>
</evidence>
<gene>
    <name evidence="12" type="primary">LOC111113492</name>
</gene>
<evidence type="ECO:0000256" key="5">
    <source>
        <dbReference type="ARBA" id="ARBA00022741"/>
    </source>
</evidence>
<keyword evidence="3" id="KW-0813">Transport</keyword>
<dbReference type="InterPro" id="IPR017871">
    <property type="entry name" value="ABC_transporter-like_CS"/>
</dbReference>
<dbReference type="RefSeq" id="XP_022307499.1">
    <property type="nucleotide sequence ID" value="XM_022451791.1"/>
</dbReference>
<dbReference type="OrthoDB" id="66620at2759"/>
<reference evidence="12" key="2">
    <citation type="submission" date="2025-08" db="UniProtKB">
        <authorList>
            <consortium name="RefSeq"/>
        </authorList>
    </citation>
    <scope>IDENTIFICATION</scope>
    <source>
        <tissue evidence="12">Whole sample</tissue>
    </source>
</reference>
<comment type="subcellular location">
    <subcellularLocation>
        <location evidence="1">Membrane</location>
        <topology evidence="1">Multi-pass membrane protein</topology>
    </subcellularLocation>
</comment>
<keyword evidence="6" id="KW-0067">ATP-binding</keyword>
<dbReference type="InterPro" id="IPR027417">
    <property type="entry name" value="P-loop_NTPase"/>
</dbReference>
<evidence type="ECO:0000313" key="11">
    <source>
        <dbReference type="Proteomes" id="UP000694844"/>
    </source>
</evidence>
<comment type="similarity">
    <text evidence="2">Belongs to the ABC transporter superfamily. ABCG family. Eye pigment precursor importer (TC 3.A.1.204) subfamily.</text>
</comment>
<dbReference type="FunFam" id="3.40.50.300:FF:001276">
    <property type="entry name" value="Uncharacterized protein, isoform A"/>
    <property type="match status" value="1"/>
</dbReference>
<dbReference type="GO" id="GO:0005524">
    <property type="term" value="F:ATP binding"/>
    <property type="evidence" value="ECO:0007669"/>
    <property type="project" value="UniProtKB-KW"/>
</dbReference>
<reference evidence="11" key="1">
    <citation type="submission" date="2024-06" db="UniProtKB">
        <authorList>
            <consortium name="RefSeq"/>
        </authorList>
    </citation>
    <scope>NUCLEOTIDE SEQUENCE [LARGE SCALE GENOMIC DNA]</scope>
</reference>
<evidence type="ECO:0000256" key="3">
    <source>
        <dbReference type="ARBA" id="ARBA00022448"/>
    </source>
</evidence>
<dbReference type="SUPFAM" id="SSF52540">
    <property type="entry name" value="P-loop containing nucleoside triphosphate hydrolases"/>
    <property type="match status" value="1"/>
</dbReference>
<feature type="transmembrane region" description="Helical" evidence="9">
    <location>
        <begin position="499"/>
        <end position="525"/>
    </location>
</feature>
<sequence>MEEADLEEGHLETTPGHELVFQDITVAIGNKVILQKVSGMAQSGKLLAVMGPSGAGKSTLLHTLAGRTTLTSGEVNLDQQPIGKQHKRRLCYVLQQDIFFPNLTLRETLKFAAMLRISDKVSYEDKMNQLDEVVESLGLKDCLDTMVGGDMMPGLSGGERKRANIACEIMTDPIIILLDEPLTGLDASTAYSFIQMLKTYAASHDKIVITTVHQPSSKLFFSFDSLLLMCEGQNAYFGETNKMVEYFDSVGVTIAEGFNPADFILEEMKSSIDTKEKVLEAAREARQKKDWPLRNKSSNFYNDPGSPTMLKPVQFGEKGTSAFSIKFSKNQKAKSDEEEPGSIHASLMELDEISSKQQPGTLRGNWPTGFVTQYKYLTLRTFQLAKSRLLDPIKLLENLVVCVIFSLIWFQLPRSEETVRDRMGALFFIAIHWGFLPLFDAVASFPMERVVINKERAAGWYRLSAYYCAKMTSELPLTLLQPLFFVVISYWIIGLNGISAFFATIGTVFINSIAGQSIGLFLGIVNTEMRQAITVTILLEMIMMLLAGLFTRNLPVWLDWMKYLSFLFYSYNCLMYLEFSVGPPLTCSQAGNNSAYPICHTDNVTLIPSHQVLDHYQVSWDFWQYLLPLFAFILLFRALGYFWLRFVQKPN</sequence>
<dbReference type="Proteomes" id="UP000694844">
    <property type="component" value="Chromosome 1"/>
</dbReference>
<proteinExistence type="inferred from homology"/>
<dbReference type="PROSITE" id="PS50893">
    <property type="entry name" value="ABC_TRANSPORTER_2"/>
    <property type="match status" value="1"/>
</dbReference>
<dbReference type="KEGG" id="cvn:111113492"/>
<dbReference type="InterPro" id="IPR050352">
    <property type="entry name" value="ABCG_transporters"/>
</dbReference>
<organism evidence="11 12">
    <name type="scientific">Crassostrea virginica</name>
    <name type="common">Eastern oyster</name>
    <dbReference type="NCBI Taxonomy" id="6565"/>
    <lineage>
        <taxon>Eukaryota</taxon>
        <taxon>Metazoa</taxon>
        <taxon>Spiralia</taxon>
        <taxon>Lophotrochozoa</taxon>
        <taxon>Mollusca</taxon>
        <taxon>Bivalvia</taxon>
        <taxon>Autobranchia</taxon>
        <taxon>Pteriomorphia</taxon>
        <taxon>Ostreida</taxon>
        <taxon>Ostreoidea</taxon>
        <taxon>Ostreidae</taxon>
        <taxon>Crassostrea</taxon>
    </lineage>
</organism>
<evidence type="ECO:0000256" key="2">
    <source>
        <dbReference type="ARBA" id="ARBA00005814"/>
    </source>
</evidence>
<dbReference type="PROSITE" id="PS00211">
    <property type="entry name" value="ABC_TRANSPORTER_1"/>
    <property type="match status" value="1"/>
</dbReference>
<evidence type="ECO:0000256" key="4">
    <source>
        <dbReference type="ARBA" id="ARBA00022692"/>
    </source>
</evidence>
<dbReference type="GeneID" id="111113492"/>
<dbReference type="InterPro" id="IPR003593">
    <property type="entry name" value="AAA+_ATPase"/>
</dbReference>
<keyword evidence="4 9" id="KW-0812">Transmembrane</keyword>
<accession>A0A8B8BXC0</accession>
<dbReference type="PANTHER" id="PTHR48041">
    <property type="entry name" value="ABC TRANSPORTER G FAMILY MEMBER 28"/>
    <property type="match status" value="1"/>
</dbReference>
<evidence type="ECO:0000256" key="8">
    <source>
        <dbReference type="ARBA" id="ARBA00023136"/>
    </source>
</evidence>
<dbReference type="GO" id="GO:0016887">
    <property type="term" value="F:ATP hydrolysis activity"/>
    <property type="evidence" value="ECO:0007669"/>
    <property type="project" value="InterPro"/>
</dbReference>
<feature type="transmembrane region" description="Helical" evidence="9">
    <location>
        <begin position="622"/>
        <end position="644"/>
    </location>
</feature>
<evidence type="ECO:0000259" key="10">
    <source>
        <dbReference type="PROSITE" id="PS50893"/>
    </source>
</evidence>
<keyword evidence="8 9" id="KW-0472">Membrane</keyword>
<feature type="transmembrane region" description="Helical" evidence="9">
    <location>
        <begin position="475"/>
        <end position="493"/>
    </location>
</feature>
<feature type="domain" description="ABC transporter" evidence="10">
    <location>
        <begin position="19"/>
        <end position="256"/>
    </location>
</feature>
<dbReference type="SMART" id="SM00382">
    <property type="entry name" value="AAA"/>
    <property type="match status" value="1"/>
</dbReference>
<dbReference type="Pfam" id="PF00005">
    <property type="entry name" value="ABC_tran"/>
    <property type="match status" value="1"/>
</dbReference>
<evidence type="ECO:0000256" key="1">
    <source>
        <dbReference type="ARBA" id="ARBA00004141"/>
    </source>
</evidence>
<keyword evidence="7 9" id="KW-1133">Transmembrane helix</keyword>
<evidence type="ECO:0000313" key="12">
    <source>
        <dbReference type="RefSeq" id="XP_022307499.1"/>
    </source>
</evidence>
<dbReference type="InterPro" id="IPR003439">
    <property type="entry name" value="ABC_transporter-like_ATP-bd"/>
</dbReference>
<feature type="transmembrane region" description="Helical" evidence="9">
    <location>
        <begin position="532"/>
        <end position="551"/>
    </location>
</feature>
<dbReference type="GO" id="GO:0005886">
    <property type="term" value="C:plasma membrane"/>
    <property type="evidence" value="ECO:0007669"/>
    <property type="project" value="TreeGrafter"/>
</dbReference>
<evidence type="ECO:0000256" key="7">
    <source>
        <dbReference type="ARBA" id="ARBA00022989"/>
    </source>
</evidence>
<dbReference type="Gene3D" id="3.40.50.300">
    <property type="entry name" value="P-loop containing nucleotide triphosphate hydrolases"/>
    <property type="match status" value="1"/>
</dbReference>